<reference evidence="2" key="1">
    <citation type="submission" date="2005-09" db="EMBL/GenBank/DDBJ databases">
        <authorList>
            <person name="Mural R.J."/>
            <person name="Li P.W."/>
            <person name="Adams M.D."/>
            <person name="Amanatides P.G."/>
            <person name="Baden-Tillson H."/>
            <person name="Barnstead M."/>
            <person name="Chin S.H."/>
            <person name="Dew I."/>
            <person name="Evans C.A."/>
            <person name="Ferriera S."/>
            <person name="Flanigan M."/>
            <person name="Fosler C."/>
            <person name="Glodek A."/>
            <person name="Gu Z."/>
            <person name="Holt R.A."/>
            <person name="Jennings D."/>
            <person name="Kraft C.L."/>
            <person name="Lu F."/>
            <person name="Nguyen T."/>
            <person name="Nusskern D.R."/>
            <person name="Pfannkoch C.M."/>
            <person name="Sitter C."/>
            <person name="Sutton G.G."/>
            <person name="Venter J.C."/>
            <person name="Wang Z."/>
            <person name="Woodage T."/>
            <person name="Zheng X.H."/>
            <person name="Zhong F."/>
        </authorList>
    </citation>
    <scope>NUCLEOTIDE SEQUENCE [LARGE SCALE GENOMIC DNA]</scope>
    <source>
        <strain>BN</strain>
        <strain evidence="2">Sprague-Dawley</strain>
    </source>
</reference>
<proteinExistence type="predicted"/>
<name>A6K703_RAT</name>
<dbReference type="AlphaFoldDB" id="A6K703"/>
<dbReference type="Proteomes" id="UP000234681">
    <property type="component" value="Chromosome 20"/>
</dbReference>
<accession>A6K703</accession>
<sequence length="24" mass="2673">MPLGYGCLFTVSPVRADSLKKARY</sequence>
<evidence type="ECO:0000313" key="2">
    <source>
        <dbReference type="Proteomes" id="UP000234681"/>
    </source>
</evidence>
<organism evidence="1 2">
    <name type="scientific">Rattus norvegicus</name>
    <name type="common">Rat</name>
    <dbReference type="NCBI Taxonomy" id="10116"/>
    <lineage>
        <taxon>Eukaryota</taxon>
        <taxon>Metazoa</taxon>
        <taxon>Chordata</taxon>
        <taxon>Craniata</taxon>
        <taxon>Vertebrata</taxon>
        <taxon>Euteleostomi</taxon>
        <taxon>Mammalia</taxon>
        <taxon>Eutheria</taxon>
        <taxon>Euarchontoglires</taxon>
        <taxon>Glires</taxon>
        <taxon>Rodentia</taxon>
        <taxon>Myomorpha</taxon>
        <taxon>Muroidea</taxon>
        <taxon>Muridae</taxon>
        <taxon>Murinae</taxon>
        <taxon>Rattus</taxon>
    </lineage>
</organism>
<evidence type="ECO:0000313" key="1">
    <source>
        <dbReference type="EMBL" id="EDL99722.1"/>
    </source>
</evidence>
<dbReference type="EMBL" id="CH474025">
    <property type="protein sequence ID" value="EDL99722.1"/>
    <property type="molecule type" value="Genomic_DNA"/>
</dbReference>
<protein>
    <submittedName>
        <fullName evidence="1">RCG58518</fullName>
    </submittedName>
</protein>
<gene>
    <name evidence="1" type="ORF">rCG_58518</name>
</gene>